<sequence length="276" mass="30558">MRWQALPRDRHETRPPARGARSCRRSRRTRAPTRTGDGPPTSLLYRMEHARGEVQELRWSPCATRAPPPDTIKHARDASRRPEPQRRHVLRRCWSRSPPLSAAHDLDGGSTRRRRDPGAPCVTRRLAAGESPTSAPGALDVSRRAPVDKAVLHACGAWRSMSWTRGGATLAPGEASFLHWRRQAWKSHPLLATPSTSVVPRTARQAACRAGRRRPEALARGGRRVVVAVMAWKSWAVEGTAPSTRVLATSSRTDAGSPALKQAPWPVWSRARRAGR</sequence>
<evidence type="ECO:0000313" key="3">
    <source>
        <dbReference type="Proteomes" id="UP000298652"/>
    </source>
</evidence>
<protein>
    <submittedName>
        <fullName evidence="2">Uncharacterized protein</fullName>
    </submittedName>
</protein>
<organism evidence="2 3">
    <name type="scientific">Setaria viridis</name>
    <name type="common">Green bristlegrass</name>
    <name type="synonym">Setaria italica subsp. viridis</name>
    <dbReference type="NCBI Taxonomy" id="4556"/>
    <lineage>
        <taxon>Eukaryota</taxon>
        <taxon>Viridiplantae</taxon>
        <taxon>Streptophyta</taxon>
        <taxon>Embryophyta</taxon>
        <taxon>Tracheophyta</taxon>
        <taxon>Spermatophyta</taxon>
        <taxon>Magnoliopsida</taxon>
        <taxon>Liliopsida</taxon>
        <taxon>Poales</taxon>
        <taxon>Poaceae</taxon>
        <taxon>PACMAD clade</taxon>
        <taxon>Panicoideae</taxon>
        <taxon>Panicodae</taxon>
        <taxon>Paniceae</taxon>
        <taxon>Cenchrinae</taxon>
        <taxon>Setaria</taxon>
    </lineage>
</organism>
<dbReference type="AlphaFoldDB" id="A0A4U6TM17"/>
<dbReference type="EMBL" id="CM016559">
    <property type="protein sequence ID" value="TKW02033.1"/>
    <property type="molecule type" value="Genomic_DNA"/>
</dbReference>
<gene>
    <name evidence="2" type="ORF">SEVIR_8G218500v2</name>
</gene>
<dbReference type="Gramene" id="TKW02033">
    <property type="protein sequence ID" value="TKW02033"/>
    <property type="gene ID" value="SEVIR_8G218500v2"/>
</dbReference>
<feature type="compositionally biased region" description="Basic residues" evidence="1">
    <location>
        <begin position="21"/>
        <end position="31"/>
    </location>
</feature>
<feature type="compositionally biased region" description="Basic and acidic residues" evidence="1">
    <location>
        <begin position="71"/>
        <end position="86"/>
    </location>
</feature>
<name>A0A4U6TM17_SETVI</name>
<feature type="region of interest" description="Disordered" evidence="1">
    <location>
        <begin position="1"/>
        <end position="43"/>
    </location>
</feature>
<evidence type="ECO:0000256" key="1">
    <source>
        <dbReference type="SAM" id="MobiDB-lite"/>
    </source>
</evidence>
<reference evidence="2" key="1">
    <citation type="submission" date="2019-03" db="EMBL/GenBank/DDBJ databases">
        <title>WGS assembly of Setaria viridis.</title>
        <authorList>
            <person name="Huang P."/>
            <person name="Jenkins J."/>
            <person name="Grimwood J."/>
            <person name="Barry K."/>
            <person name="Healey A."/>
            <person name="Mamidi S."/>
            <person name="Sreedasyam A."/>
            <person name="Shu S."/>
            <person name="Feldman M."/>
            <person name="Wu J."/>
            <person name="Yu Y."/>
            <person name="Chen C."/>
            <person name="Johnson J."/>
            <person name="Rokhsar D."/>
            <person name="Baxter I."/>
            <person name="Schmutz J."/>
            <person name="Brutnell T."/>
            <person name="Kellogg E."/>
        </authorList>
    </citation>
    <scope>NUCLEOTIDE SEQUENCE [LARGE SCALE GENOMIC DNA]</scope>
</reference>
<evidence type="ECO:0000313" key="2">
    <source>
        <dbReference type="EMBL" id="TKW02033.1"/>
    </source>
</evidence>
<dbReference type="Proteomes" id="UP000298652">
    <property type="component" value="Chromosome 8"/>
</dbReference>
<accession>A0A4U6TM17</accession>
<feature type="region of interest" description="Disordered" evidence="1">
    <location>
        <begin position="61"/>
        <end position="119"/>
    </location>
</feature>
<feature type="region of interest" description="Disordered" evidence="1">
    <location>
        <begin position="250"/>
        <end position="276"/>
    </location>
</feature>
<proteinExistence type="predicted"/>
<keyword evidence="3" id="KW-1185">Reference proteome</keyword>